<dbReference type="CDD" id="cd00067">
    <property type="entry name" value="GAL4"/>
    <property type="match status" value="1"/>
</dbReference>
<evidence type="ECO:0000313" key="9">
    <source>
        <dbReference type="Proteomes" id="UP000077248"/>
    </source>
</evidence>
<evidence type="ECO:0000256" key="2">
    <source>
        <dbReference type="ARBA" id="ARBA00022833"/>
    </source>
</evidence>
<dbReference type="GO" id="GO:0000981">
    <property type="term" value="F:DNA-binding transcription factor activity, RNA polymerase II-specific"/>
    <property type="evidence" value="ECO:0007669"/>
    <property type="project" value="InterPro"/>
</dbReference>
<evidence type="ECO:0000256" key="3">
    <source>
        <dbReference type="ARBA" id="ARBA00023015"/>
    </source>
</evidence>
<dbReference type="PROSITE" id="PS00463">
    <property type="entry name" value="ZN2_CY6_FUNGAL_1"/>
    <property type="match status" value="1"/>
</dbReference>
<dbReference type="SUPFAM" id="SSF57701">
    <property type="entry name" value="Zn2/Cys6 DNA-binding domain"/>
    <property type="match status" value="1"/>
</dbReference>
<dbReference type="InterPro" id="IPR052360">
    <property type="entry name" value="Transcr_Regulatory_Proteins"/>
</dbReference>
<dbReference type="PANTHER" id="PTHR36206:SF16">
    <property type="entry name" value="TRANSCRIPTION FACTOR DOMAIN-CONTAINING PROTEIN-RELATED"/>
    <property type="match status" value="1"/>
</dbReference>
<keyword evidence="4" id="KW-0238">DNA-binding</keyword>
<evidence type="ECO:0000256" key="6">
    <source>
        <dbReference type="ARBA" id="ARBA00023242"/>
    </source>
</evidence>
<dbReference type="OMA" id="FICLEIV"/>
<dbReference type="STRING" id="5599.A0A177D6C5"/>
<evidence type="ECO:0000256" key="4">
    <source>
        <dbReference type="ARBA" id="ARBA00023125"/>
    </source>
</evidence>
<keyword evidence="5" id="KW-0804">Transcription</keyword>
<protein>
    <recommendedName>
        <fullName evidence="7">Zn(2)-C6 fungal-type domain-containing protein</fullName>
    </recommendedName>
</protein>
<evidence type="ECO:0000313" key="8">
    <source>
        <dbReference type="EMBL" id="OAG15205.1"/>
    </source>
</evidence>
<dbReference type="GO" id="GO:0003677">
    <property type="term" value="F:DNA binding"/>
    <property type="evidence" value="ECO:0007669"/>
    <property type="project" value="UniProtKB-KW"/>
</dbReference>
<dbReference type="PANTHER" id="PTHR36206">
    <property type="entry name" value="ASPERCRYPTIN BIOSYNTHESIS CLUSTER-SPECIFIC TRANSCRIPTION REGULATOR ATNN-RELATED"/>
    <property type="match status" value="1"/>
</dbReference>
<evidence type="ECO:0000256" key="5">
    <source>
        <dbReference type="ARBA" id="ARBA00023163"/>
    </source>
</evidence>
<name>A0A177D6C5_ALTAL</name>
<dbReference type="RefSeq" id="XP_018380626.1">
    <property type="nucleotide sequence ID" value="XM_018531858.1"/>
</dbReference>
<dbReference type="AlphaFoldDB" id="A0A177D6C5"/>
<evidence type="ECO:0000256" key="1">
    <source>
        <dbReference type="ARBA" id="ARBA00022723"/>
    </source>
</evidence>
<dbReference type="InterPro" id="IPR021858">
    <property type="entry name" value="Fun_TF"/>
</dbReference>
<dbReference type="GeneID" id="29117452"/>
<dbReference type="InterPro" id="IPR001138">
    <property type="entry name" value="Zn2Cys6_DnaBD"/>
</dbReference>
<dbReference type="Pfam" id="PF00172">
    <property type="entry name" value="Zn_clus"/>
    <property type="match status" value="1"/>
</dbReference>
<dbReference type="GO" id="GO:0008270">
    <property type="term" value="F:zinc ion binding"/>
    <property type="evidence" value="ECO:0007669"/>
    <property type="project" value="InterPro"/>
</dbReference>
<sequence>MNMTSRRKVRSGCGTCRTRKVKCDELKPVCKRCFSTGRTCEGYGIWGGGGNGYAERYGSKKRCTPSLHHHFPAAKLKLRNEDQEYLDWFHHRLVHDLSGRLAEGFWTALVMPTLLNEPVIAHAAIALSSAHKNAVLASDYTQLKCELLVMRHYNESLRHLRSAIGLGGKTISGLALVSCLLYTLLEQVRGRIEQAEMHLQSGLRLLKDVHQSLCVNMHGLTLLKRSTSVDIDQVKIMQGFASLHLESQFLGTSSPGIDILVQSSVEDVPSRTFDSIEEARHSLNKLVHAILLISRRFLRMTAAEREDRLKRVDIHNQALGLLQDWLKTYKSTNFCVRKKDRDRQVGHTILLNHYEMALIMWGHIGCTSESGYEDHTAKFLAILEHSVEIWHLLPSLSATESNSFGDNLATPLFFTALKCRDRRIRLQAVRLLKTIPFSQGGWSCLLMSKIAAEIVTLEQDAFTARLMKDDFDVTDTQTFAGLETCPQSSSKLIHDVRISSWDASTDTVSLRCQQWTGDGGVTTFYHDMVISK</sequence>
<dbReference type="SMART" id="SM00066">
    <property type="entry name" value="GAL4"/>
    <property type="match status" value="1"/>
</dbReference>
<keyword evidence="6" id="KW-0539">Nucleus</keyword>
<dbReference type="InterPro" id="IPR036864">
    <property type="entry name" value="Zn2-C6_fun-type_DNA-bd_sf"/>
</dbReference>
<dbReference type="Pfam" id="PF11951">
    <property type="entry name" value="Fungal_trans_2"/>
    <property type="match status" value="1"/>
</dbReference>
<gene>
    <name evidence="8" type="ORF">CC77DRAFT_483915</name>
</gene>
<dbReference type="PROSITE" id="PS50048">
    <property type="entry name" value="ZN2_CY6_FUNGAL_2"/>
    <property type="match status" value="1"/>
</dbReference>
<dbReference type="Gene3D" id="4.10.240.10">
    <property type="entry name" value="Zn(2)-C6 fungal-type DNA-binding domain"/>
    <property type="match status" value="1"/>
</dbReference>
<dbReference type="KEGG" id="aalt:CC77DRAFT_483915"/>
<accession>A0A177D6C5</accession>
<keyword evidence="9" id="KW-1185">Reference proteome</keyword>
<keyword evidence="3" id="KW-0805">Transcription regulation</keyword>
<proteinExistence type="predicted"/>
<feature type="domain" description="Zn(2)-C6 fungal-type" evidence="7">
    <location>
        <begin position="12"/>
        <end position="40"/>
    </location>
</feature>
<evidence type="ECO:0000259" key="7">
    <source>
        <dbReference type="PROSITE" id="PS50048"/>
    </source>
</evidence>
<organism evidence="8 9">
    <name type="scientific">Alternaria alternata</name>
    <name type="common">Alternaria rot fungus</name>
    <name type="synonym">Torula alternata</name>
    <dbReference type="NCBI Taxonomy" id="5599"/>
    <lineage>
        <taxon>Eukaryota</taxon>
        <taxon>Fungi</taxon>
        <taxon>Dikarya</taxon>
        <taxon>Ascomycota</taxon>
        <taxon>Pezizomycotina</taxon>
        <taxon>Dothideomycetes</taxon>
        <taxon>Pleosporomycetidae</taxon>
        <taxon>Pleosporales</taxon>
        <taxon>Pleosporineae</taxon>
        <taxon>Pleosporaceae</taxon>
        <taxon>Alternaria</taxon>
        <taxon>Alternaria sect. Alternaria</taxon>
        <taxon>Alternaria alternata complex</taxon>
    </lineage>
</organism>
<dbReference type="EMBL" id="KV441495">
    <property type="protein sequence ID" value="OAG15205.1"/>
    <property type="molecule type" value="Genomic_DNA"/>
</dbReference>
<dbReference type="Proteomes" id="UP000077248">
    <property type="component" value="Unassembled WGS sequence"/>
</dbReference>
<keyword evidence="2" id="KW-0862">Zinc</keyword>
<dbReference type="VEuPathDB" id="FungiDB:CC77DRAFT_483915"/>
<reference evidence="8 9" key="1">
    <citation type="submission" date="2016-05" db="EMBL/GenBank/DDBJ databases">
        <title>Comparative analysis of secretome profiles of manganese(II)-oxidizing ascomycete fungi.</title>
        <authorList>
            <consortium name="DOE Joint Genome Institute"/>
            <person name="Zeiner C.A."/>
            <person name="Purvine S.O."/>
            <person name="Zink E.M."/>
            <person name="Wu S."/>
            <person name="Pasa-Tolic L."/>
            <person name="Chaput D.L."/>
            <person name="Haridas S."/>
            <person name="Grigoriev I.V."/>
            <person name="Santelli C.M."/>
            <person name="Hansel C.M."/>
        </authorList>
    </citation>
    <scope>NUCLEOTIDE SEQUENCE [LARGE SCALE GENOMIC DNA]</scope>
    <source>
        <strain evidence="8 9">SRC1lrK2f</strain>
    </source>
</reference>
<keyword evidence="1" id="KW-0479">Metal-binding</keyword>